<keyword evidence="4" id="KW-1185">Reference proteome</keyword>
<dbReference type="EMBL" id="BAABJA010000003">
    <property type="protein sequence ID" value="GAA4661306.1"/>
    <property type="molecule type" value="Genomic_DNA"/>
</dbReference>
<dbReference type="InterPro" id="IPR022935">
    <property type="entry name" value="ClpS"/>
</dbReference>
<dbReference type="GO" id="GO:0006508">
    <property type="term" value="P:proteolysis"/>
    <property type="evidence" value="ECO:0007669"/>
    <property type="project" value="UniProtKB-KW"/>
</dbReference>
<dbReference type="SUPFAM" id="SSF54736">
    <property type="entry name" value="ClpS-like"/>
    <property type="match status" value="1"/>
</dbReference>
<evidence type="ECO:0000313" key="3">
    <source>
        <dbReference type="EMBL" id="GAA4661306.1"/>
    </source>
</evidence>
<keyword evidence="3" id="KW-0378">Hydrolase</keyword>
<dbReference type="PANTHER" id="PTHR33473:SF19">
    <property type="entry name" value="ATP-DEPENDENT CLP PROTEASE ADAPTER PROTEIN CLPS"/>
    <property type="match status" value="1"/>
</dbReference>
<name>A0ABP8VES4_9HYPH</name>
<dbReference type="Pfam" id="PF02617">
    <property type="entry name" value="ClpS"/>
    <property type="match status" value="1"/>
</dbReference>
<evidence type="ECO:0000259" key="2">
    <source>
        <dbReference type="Pfam" id="PF02617"/>
    </source>
</evidence>
<dbReference type="Proteomes" id="UP001501699">
    <property type="component" value="Unassembled WGS sequence"/>
</dbReference>
<proteinExistence type="inferred from homology"/>
<comment type="caution">
    <text evidence="3">The sequence shown here is derived from an EMBL/GenBank/DDBJ whole genome shotgun (WGS) entry which is preliminary data.</text>
</comment>
<comment type="subunit">
    <text evidence="1">Binds to the N-terminal domain of the chaperone ClpA.</text>
</comment>
<comment type="function">
    <text evidence="1">Involved in the modulation of the specificity of the ClpAP-mediated ATP-dependent protein degradation.</text>
</comment>
<accession>A0ABP8VES4</accession>
<dbReference type="GO" id="GO:0008233">
    <property type="term" value="F:peptidase activity"/>
    <property type="evidence" value="ECO:0007669"/>
    <property type="project" value="UniProtKB-KW"/>
</dbReference>
<evidence type="ECO:0000256" key="1">
    <source>
        <dbReference type="HAMAP-Rule" id="MF_00302"/>
    </source>
</evidence>
<sequence>MKELKIKKYAPRKTIMVQKLAMNSIACIMQNEKGKNWDASKEAAVILPKMRAKLQKPRLYRVFLLNDDYTPMDFVVFILENFFKKNFEEATHIMLNVHQNGAGECGTYSYEVAEMKVIQVRECARQNEHPLQCVMERK</sequence>
<organism evidence="3 4">
    <name type="scientific">Bartonella pachyuromydis</name>
    <dbReference type="NCBI Taxonomy" id="931097"/>
    <lineage>
        <taxon>Bacteria</taxon>
        <taxon>Pseudomonadati</taxon>
        <taxon>Pseudomonadota</taxon>
        <taxon>Alphaproteobacteria</taxon>
        <taxon>Hyphomicrobiales</taxon>
        <taxon>Bartonellaceae</taxon>
        <taxon>Bartonella</taxon>
    </lineage>
</organism>
<evidence type="ECO:0000313" key="4">
    <source>
        <dbReference type="Proteomes" id="UP001501699"/>
    </source>
</evidence>
<feature type="domain" description="Adaptor protein ClpS core" evidence="2">
    <location>
        <begin position="55"/>
        <end position="133"/>
    </location>
</feature>
<keyword evidence="3" id="KW-0645">Protease</keyword>
<dbReference type="PANTHER" id="PTHR33473">
    <property type="entry name" value="ATP-DEPENDENT CLP PROTEASE ADAPTER PROTEIN CLPS1, CHLOROPLASTIC"/>
    <property type="match status" value="1"/>
</dbReference>
<comment type="similarity">
    <text evidence="1">Belongs to the ClpS family.</text>
</comment>
<dbReference type="HAMAP" id="MF_00302">
    <property type="entry name" value="ClpS"/>
    <property type="match status" value="1"/>
</dbReference>
<dbReference type="Gene3D" id="3.30.1390.10">
    <property type="match status" value="1"/>
</dbReference>
<protein>
    <recommendedName>
        <fullName evidence="1">ATP-dependent Clp protease adapter protein ClpS</fullName>
    </recommendedName>
</protein>
<reference evidence="4" key="1">
    <citation type="journal article" date="2019" name="Int. J. Syst. Evol. Microbiol.">
        <title>The Global Catalogue of Microorganisms (GCM) 10K type strain sequencing project: providing services to taxonomists for standard genome sequencing and annotation.</title>
        <authorList>
            <consortium name="The Broad Institute Genomics Platform"/>
            <consortium name="The Broad Institute Genome Sequencing Center for Infectious Disease"/>
            <person name="Wu L."/>
            <person name="Ma J."/>
        </authorList>
    </citation>
    <scope>NUCLEOTIDE SEQUENCE [LARGE SCALE GENOMIC DNA]</scope>
    <source>
        <strain evidence="4">JCM 17714</strain>
    </source>
</reference>
<dbReference type="InterPro" id="IPR003769">
    <property type="entry name" value="ClpS_core"/>
</dbReference>
<dbReference type="NCBIfam" id="NF000672">
    <property type="entry name" value="PRK00033.1-5"/>
    <property type="match status" value="1"/>
</dbReference>
<gene>
    <name evidence="1 3" type="primary">clpS</name>
    <name evidence="3" type="ORF">GCM10023262_06380</name>
</gene>
<dbReference type="InterPro" id="IPR014719">
    <property type="entry name" value="Ribosomal_bL12_C/ClpS-like"/>
</dbReference>